<accession>A0A173RWI9</accession>
<name>A0A173RWI9_9FIRM</name>
<dbReference type="Proteomes" id="UP000095673">
    <property type="component" value="Unassembled WGS sequence"/>
</dbReference>
<dbReference type="PANTHER" id="PTHR23416">
    <property type="entry name" value="SIALIC ACID SYNTHASE-RELATED"/>
    <property type="match status" value="1"/>
</dbReference>
<proteinExistence type="predicted"/>
<dbReference type="InterPro" id="IPR051159">
    <property type="entry name" value="Hexapeptide_acetyltransf"/>
</dbReference>
<dbReference type="OrthoDB" id="9801697at2"/>
<keyword evidence="1" id="KW-0808">Transferase</keyword>
<dbReference type="RefSeq" id="WP_055237376.1">
    <property type="nucleotide sequence ID" value="NZ_CYXM01000002.1"/>
</dbReference>
<sequence>MQLRKLLWHFNLDLKRFTFNKIGFFSYMGPAISLVGQKRISIGNRVRIYPGCRMETHDNGEIIINDDCSIAQNFHITSSELPLVIGAKTTILGNVFITNIDHEYKNIDQHIMEQPMITKRTEIGENCFIGFGAAIQAGTVLGKQCIVGTNAVVRGEFPDYSVIVGAPAKVVKQYNKETGEWERI</sequence>
<dbReference type="CDD" id="cd04647">
    <property type="entry name" value="LbH_MAT_like"/>
    <property type="match status" value="1"/>
</dbReference>
<dbReference type="SUPFAM" id="SSF51161">
    <property type="entry name" value="Trimeric LpxA-like enzymes"/>
    <property type="match status" value="1"/>
</dbReference>
<reference evidence="1 2" key="1">
    <citation type="submission" date="2015-09" db="EMBL/GenBank/DDBJ databases">
        <authorList>
            <consortium name="Pathogen Informatics"/>
        </authorList>
    </citation>
    <scope>NUCLEOTIDE SEQUENCE [LARGE SCALE GENOMIC DNA]</scope>
    <source>
        <strain evidence="1 2">2789STDY5834968</strain>
    </source>
</reference>
<evidence type="ECO:0000313" key="1">
    <source>
        <dbReference type="EMBL" id="CUM82383.1"/>
    </source>
</evidence>
<dbReference type="InterPro" id="IPR001451">
    <property type="entry name" value="Hexapep"/>
</dbReference>
<dbReference type="EMBL" id="CYXM01000002">
    <property type="protein sequence ID" value="CUM82383.1"/>
    <property type="molecule type" value="Genomic_DNA"/>
</dbReference>
<dbReference type="InterPro" id="IPR011004">
    <property type="entry name" value="Trimer_LpxA-like_sf"/>
</dbReference>
<protein>
    <submittedName>
        <fullName evidence="1">Putative lipopolysaccharide biosynthesis O-acetyl transferase WbbJ</fullName>
    </submittedName>
</protein>
<dbReference type="Gene3D" id="2.160.10.10">
    <property type="entry name" value="Hexapeptide repeat proteins"/>
    <property type="match status" value="1"/>
</dbReference>
<dbReference type="GO" id="GO:0016740">
    <property type="term" value="F:transferase activity"/>
    <property type="evidence" value="ECO:0007669"/>
    <property type="project" value="UniProtKB-KW"/>
</dbReference>
<evidence type="ECO:0000313" key="2">
    <source>
        <dbReference type="Proteomes" id="UP000095673"/>
    </source>
</evidence>
<dbReference type="Pfam" id="PF00132">
    <property type="entry name" value="Hexapep"/>
    <property type="match status" value="1"/>
</dbReference>
<gene>
    <name evidence="1" type="ORF">ERS852580_00727</name>
</gene>
<dbReference type="AlphaFoldDB" id="A0A173RWI9"/>
<organism evidence="1 2">
    <name type="scientific">Agathobacter rectalis</name>
    <dbReference type="NCBI Taxonomy" id="39491"/>
    <lineage>
        <taxon>Bacteria</taxon>
        <taxon>Bacillati</taxon>
        <taxon>Bacillota</taxon>
        <taxon>Clostridia</taxon>
        <taxon>Lachnospirales</taxon>
        <taxon>Lachnospiraceae</taxon>
        <taxon>Agathobacter</taxon>
    </lineage>
</organism>
<dbReference type="PANTHER" id="PTHR23416:SF78">
    <property type="entry name" value="LIPOPOLYSACCHARIDE BIOSYNTHESIS O-ACETYL TRANSFERASE WBBJ-RELATED"/>
    <property type="match status" value="1"/>
</dbReference>